<comment type="caution">
    <text evidence="2">The sequence shown here is derived from an EMBL/GenBank/DDBJ whole genome shotgun (WGS) entry which is preliminary data.</text>
</comment>
<proteinExistence type="predicted"/>
<accession>A0AB36FP81</accession>
<keyword evidence="1" id="KW-0472">Membrane</keyword>
<keyword evidence="1" id="KW-1133">Transmembrane helix</keyword>
<name>A0AB36FP81_ALTMA</name>
<keyword evidence="1" id="KW-0812">Transmembrane</keyword>
<evidence type="ECO:0000256" key="1">
    <source>
        <dbReference type="SAM" id="Phobius"/>
    </source>
</evidence>
<evidence type="ECO:0000313" key="2">
    <source>
        <dbReference type="EMBL" id="OES24860.1"/>
    </source>
</evidence>
<organism evidence="2 3">
    <name type="scientific">Alteromonas macleodii</name>
    <name type="common">Pseudoalteromonas macleodii</name>
    <dbReference type="NCBI Taxonomy" id="28108"/>
    <lineage>
        <taxon>Bacteria</taxon>
        <taxon>Pseudomonadati</taxon>
        <taxon>Pseudomonadota</taxon>
        <taxon>Gammaproteobacteria</taxon>
        <taxon>Alteromonadales</taxon>
        <taxon>Alteromonadaceae</taxon>
        <taxon>Alteromonas/Salinimonas group</taxon>
        <taxon>Alteromonas</taxon>
    </lineage>
</organism>
<gene>
    <name evidence="2" type="ORF">BFV95_4619</name>
</gene>
<evidence type="ECO:0000313" key="3">
    <source>
        <dbReference type="Proteomes" id="UP000095392"/>
    </source>
</evidence>
<dbReference type="RefSeq" id="WP_069945365.1">
    <property type="nucleotide sequence ID" value="NZ_MIPW01000063.1"/>
</dbReference>
<feature type="transmembrane region" description="Helical" evidence="1">
    <location>
        <begin position="12"/>
        <end position="32"/>
    </location>
</feature>
<protein>
    <submittedName>
        <fullName evidence="2">Uncharacterized protein</fullName>
    </submittedName>
</protein>
<sequence>MYGWLDLTLKALSAVSFNVLLFAVFMLIWVSFDYNAYYQCELESHCFDAYIIDRTEMFRADVPDKS</sequence>
<dbReference type="AlphaFoldDB" id="A0AB36FP81"/>
<keyword evidence="3" id="KW-1185">Reference proteome</keyword>
<dbReference type="EMBL" id="MIPY01000058">
    <property type="protein sequence ID" value="OES24860.1"/>
    <property type="molecule type" value="Genomic_DNA"/>
</dbReference>
<dbReference type="Proteomes" id="UP000095392">
    <property type="component" value="Unassembled WGS sequence"/>
</dbReference>
<reference evidence="2 3" key="1">
    <citation type="submission" date="2016-09" db="EMBL/GenBank/DDBJ databases">
        <title>Draft Genome Sequence of four Alteromonas macleodii strains isolated from copper coupons and grown long-term at elevated copper levels.</title>
        <authorList>
            <person name="Cusick K."/>
            <person name="Dale J."/>
            <person name="Little B."/>
            <person name="Biffinger J."/>
        </authorList>
    </citation>
    <scope>NUCLEOTIDE SEQUENCE [LARGE SCALE GENOMIC DNA]</scope>
    <source>
        <strain evidence="2 3">KCP01</strain>
    </source>
</reference>